<dbReference type="Gene3D" id="1.10.357.10">
    <property type="entry name" value="Tetracycline Repressor, domain 2"/>
    <property type="match status" value="1"/>
</dbReference>
<dbReference type="Proteomes" id="UP000746471">
    <property type="component" value="Unassembled WGS sequence"/>
</dbReference>
<keyword evidence="2" id="KW-1185">Reference proteome</keyword>
<evidence type="ECO:0000313" key="2">
    <source>
        <dbReference type="Proteomes" id="UP000746471"/>
    </source>
</evidence>
<sequence length="192" mass="22130">MRHQYLTESRILSVTLAMIESNNGTQHLNLRAIARALTCAHQSIYRYYANYDLLLEAVAAYGVGKMRTELAERIQPAINLWDAMQIIFVYFMAHEGLFRFLWLEKHAFTEKRVLGIEGNPSEWLRSLLKTVKTPANEAVLIKQLDIAHTYMIGRLAKYFNHTDRQQSSAELLKEAGEALRMIVIIEMGEEDI</sequence>
<organism evidence="1 2">
    <name type="scientific">Fusibacter paucivorans</name>
    <dbReference type="NCBI Taxonomy" id="76009"/>
    <lineage>
        <taxon>Bacteria</taxon>
        <taxon>Bacillati</taxon>
        <taxon>Bacillota</taxon>
        <taxon>Clostridia</taxon>
        <taxon>Eubacteriales</taxon>
        <taxon>Eubacteriales Family XII. Incertae Sedis</taxon>
        <taxon>Fusibacter</taxon>
    </lineage>
</organism>
<protein>
    <recommendedName>
        <fullName evidence="3">Transcriptional regulator, TetR family</fullName>
    </recommendedName>
</protein>
<name>A0ABS5PN06_9FIRM</name>
<gene>
    <name evidence="1" type="ORF">KHM83_06150</name>
</gene>
<proteinExistence type="predicted"/>
<evidence type="ECO:0000313" key="1">
    <source>
        <dbReference type="EMBL" id="MBS7526252.1"/>
    </source>
</evidence>
<evidence type="ECO:0008006" key="3">
    <source>
        <dbReference type="Google" id="ProtNLM"/>
    </source>
</evidence>
<comment type="caution">
    <text evidence="1">The sequence shown here is derived from an EMBL/GenBank/DDBJ whole genome shotgun (WGS) entry which is preliminary data.</text>
</comment>
<dbReference type="SUPFAM" id="SSF46689">
    <property type="entry name" value="Homeodomain-like"/>
    <property type="match status" value="1"/>
</dbReference>
<dbReference type="InterPro" id="IPR009057">
    <property type="entry name" value="Homeodomain-like_sf"/>
</dbReference>
<reference evidence="1 2" key="1">
    <citation type="submission" date="2021-05" db="EMBL/GenBank/DDBJ databases">
        <title>Fusibacter ferrireducens sp. nov., an anaerobic, sulfur- and Fe-reducing bacterium isolated from the mangrove sediment.</title>
        <authorList>
            <person name="Qiu D."/>
        </authorList>
    </citation>
    <scope>NUCLEOTIDE SEQUENCE [LARGE SCALE GENOMIC DNA]</scope>
    <source>
        <strain evidence="1 2">DSM 12116</strain>
    </source>
</reference>
<dbReference type="EMBL" id="JAHBCL010000008">
    <property type="protein sequence ID" value="MBS7526252.1"/>
    <property type="molecule type" value="Genomic_DNA"/>
</dbReference>
<dbReference type="RefSeq" id="WP_213236032.1">
    <property type="nucleotide sequence ID" value="NZ_JAHBCL010000008.1"/>
</dbReference>
<accession>A0ABS5PN06</accession>